<gene>
    <name evidence="2" type="ORF">PVL29_014596</name>
</gene>
<feature type="region of interest" description="Disordered" evidence="1">
    <location>
        <begin position="61"/>
        <end position="83"/>
    </location>
</feature>
<evidence type="ECO:0000256" key="1">
    <source>
        <dbReference type="SAM" id="MobiDB-lite"/>
    </source>
</evidence>
<dbReference type="AlphaFoldDB" id="A0AA38ZH88"/>
<evidence type="ECO:0000313" key="2">
    <source>
        <dbReference type="EMBL" id="KAJ9689025.1"/>
    </source>
</evidence>
<dbReference type="Proteomes" id="UP001168098">
    <property type="component" value="Unassembled WGS sequence"/>
</dbReference>
<dbReference type="EMBL" id="JARBHA010000011">
    <property type="protein sequence ID" value="KAJ9689025.1"/>
    <property type="molecule type" value="Genomic_DNA"/>
</dbReference>
<evidence type="ECO:0000313" key="3">
    <source>
        <dbReference type="Proteomes" id="UP001168098"/>
    </source>
</evidence>
<accession>A0AA38ZH88</accession>
<name>A0AA38ZH88_VITRO</name>
<keyword evidence="3" id="KW-1185">Reference proteome</keyword>
<organism evidence="2 3">
    <name type="scientific">Vitis rotundifolia</name>
    <name type="common">Muscadine grape</name>
    <dbReference type="NCBI Taxonomy" id="103349"/>
    <lineage>
        <taxon>Eukaryota</taxon>
        <taxon>Viridiplantae</taxon>
        <taxon>Streptophyta</taxon>
        <taxon>Embryophyta</taxon>
        <taxon>Tracheophyta</taxon>
        <taxon>Spermatophyta</taxon>
        <taxon>Magnoliopsida</taxon>
        <taxon>eudicotyledons</taxon>
        <taxon>Gunneridae</taxon>
        <taxon>Pentapetalae</taxon>
        <taxon>rosids</taxon>
        <taxon>Vitales</taxon>
        <taxon>Vitaceae</taxon>
        <taxon>Viteae</taxon>
        <taxon>Vitis</taxon>
    </lineage>
</organism>
<feature type="compositionally biased region" description="Basic and acidic residues" evidence="1">
    <location>
        <begin position="69"/>
        <end position="83"/>
    </location>
</feature>
<proteinExistence type="predicted"/>
<feature type="region of interest" description="Disordered" evidence="1">
    <location>
        <begin position="1"/>
        <end position="34"/>
    </location>
</feature>
<comment type="caution">
    <text evidence="2">The sequence shown here is derived from an EMBL/GenBank/DDBJ whole genome shotgun (WGS) entry which is preliminary data.</text>
</comment>
<reference evidence="2 3" key="1">
    <citation type="journal article" date="2023" name="BMC Biotechnol.">
        <title>Vitis rotundifolia cv Carlos genome sequencing.</title>
        <authorList>
            <person name="Huff M."/>
            <person name="Hulse-Kemp A."/>
            <person name="Scheffler B."/>
            <person name="Youngblood R."/>
            <person name="Simpson S."/>
            <person name="Babiker E."/>
            <person name="Staton M."/>
        </authorList>
    </citation>
    <scope>NUCLEOTIDE SEQUENCE [LARGE SCALE GENOMIC DNA]</scope>
    <source>
        <tissue evidence="2">Leaf</tissue>
    </source>
</reference>
<sequence>MYRKFETSSSSNQIPQRALPAGAIHWEPPPEPAHGWKNMRPNVLKSLHIYEYNAGISGSEQKISSLSESTDKKNTSAEKQSRKENWVRFPGQLWSSVSTDFHSTNQTLFCVVVN</sequence>
<protein>
    <submittedName>
        <fullName evidence="2">Uncharacterized protein</fullName>
    </submittedName>
</protein>